<sequence length="162" mass="18214">MSPMSPLTREEFKSVPSRVGADSGTSVTRFILSKRAADAIFADPIAYAEGYDQYSAQWAGMSIFESSETLAWKVTKNEPPILEYELRQRYVLPVTGQEKIMTSLVHIELDRNDKIVKLEDRWDGKPLPQGRVAKAMSDFSATYIVPALVNVDKVDKENKAKQ</sequence>
<reference evidence="7" key="1">
    <citation type="submission" date="2016-09" db="EMBL/GenBank/DDBJ databases">
        <authorList>
            <person name="Jeantristanb JTB J.-T."/>
            <person name="Ricardo R."/>
        </authorList>
    </citation>
    <scope>NUCLEOTIDE SEQUENCE [LARGE SCALE GENOMIC DNA]</scope>
</reference>
<dbReference type="Proteomes" id="UP000198372">
    <property type="component" value="Unassembled WGS sequence"/>
</dbReference>
<dbReference type="SUPFAM" id="SSF54427">
    <property type="entry name" value="NTF2-like"/>
    <property type="match status" value="1"/>
</dbReference>
<dbReference type="EMBL" id="FMSP01000004">
    <property type="protein sequence ID" value="SCV69637.1"/>
    <property type="molecule type" value="Genomic_DNA"/>
</dbReference>
<dbReference type="OrthoDB" id="2400485at2759"/>
<evidence type="ECO:0000313" key="5">
    <source>
        <dbReference type="EMBL" id="SCV72888.1"/>
    </source>
</evidence>
<dbReference type="STRING" id="269621.A0A238F703"/>
<gene>
    <name evidence="5" type="ORF">BQ2448_17</name>
    <name evidence="2" type="ORF">BQ2448_2657</name>
    <name evidence="3" type="ORF">BQ2448_2660</name>
    <name evidence="4" type="ORF">BQ2448_2663</name>
    <name evidence="6" type="ORF">BQ2448_8124</name>
</gene>
<accession>A0A238F703</accession>
<dbReference type="PANTHER" id="PTHR34213:SF2">
    <property type="entry name" value="NUCLEAR TRANSPORT FACTOR 2 (NTF2) FAMILY PROTEIN"/>
    <property type="match status" value="1"/>
</dbReference>
<evidence type="ECO:0000256" key="1">
    <source>
        <dbReference type="SAM" id="MobiDB-lite"/>
    </source>
</evidence>
<dbReference type="EMBL" id="FMSP01000004">
    <property type="protein sequence ID" value="SCV69643.1"/>
    <property type="molecule type" value="Genomic_DNA"/>
</dbReference>
<dbReference type="EMBL" id="FMSP01000012">
    <property type="protein sequence ID" value="SCV72888.1"/>
    <property type="molecule type" value="Genomic_DNA"/>
</dbReference>
<feature type="region of interest" description="Disordered" evidence="1">
    <location>
        <begin position="1"/>
        <end position="22"/>
    </location>
</feature>
<dbReference type="AlphaFoldDB" id="A0A238F703"/>
<evidence type="ECO:0000313" key="4">
    <source>
        <dbReference type="EMBL" id="SCV69643.1"/>
    </source>
</evidence>
<protein>
    <submittedName>
        <fullName evidence="5">BQ2448_17 protein</fullName>
    </submittedName>
    <submittedName>
        <fullName evidence="2">BQ2448_2657 protein</fullName>
    </submittedName>
    <submittedName>
        <fullName evidence="3">BQ2448_2660 protein</fullName>
    </submittedName>
    <submittedName>
        <fullName evidence="4">BQ2448_2663 protein</fullName>
    </submittedName>
    <submittedName>
        <fullName evidence="6">BQ2448_8124 protein</fullName>
    </submittedName>
</protein>
<proteinExistence type="predicted"/>
<evidence type="ECO:0000313" key="2">
    <source>
        <dbReference type="EMBL" id="SCV69637.1"/>
    </source>
</evidence>
<reference evidence="3" key="2">
    <citation type="submission" date="2016-09" db="EMBL/GenBank/DDBJ databases">
        <authorList>
            <person name="Capua I."/>
            <person name="De Benedictis P."/>
            <person name="Joannis T."/>
            <person name="Lombin L.H."/>
            <person name="Cattoli G."/>
        </authorList>
    </citation>
    <scope>NUCLEOTIDE SEQUENCE [LARGE SCALE GENOMIC DNA]</scope>
</reference>
<dbReference type="PANTHER" id="PTHR34213">
    <property type="entry name" value="NUCLEAR TRANSPORT FACTOR 2 (NTF2) FAMILY PROTEIN"/>
    <property type="match status" value="1"/>
</dbReference>
<evidence type="ECO:0000313" key="7">
    <source>
        <dbReference type="Proteomes" id="UP000198372"/>
    </source>
</evidence>
<organism evidence="3 7">
    <name type="scientific">Microbotryum intermedium</name>
    <dbReference type="NCBI Taxonomy" id="269621"/>
    <lineage>
        <taxon>Eukaryota</taxon>
        <taxon>Fungi</taxon>
        <taxon>Dikarya</taxon>
        <taxon>Basidiomycota</taxon>
        <taxon>Pucciniomycotina</taxon>
        <taxon>Microbotryomycetes</taxon>
        <taxon>Microbotryales</taxon>
        <taxon>Microbotryaceae</taxon>
        <taxon>Microbotryum</taxon>
    </lineage>
</organism>
<dbReference type="EMBL" id="FMSP01000004">
    <property type="protein sequence ID" value="SCV69640.1"/>
    <property type="molecule type" value="Genomic_DNA"/>
</dbReference>
<dbReference type="EMBL" id="FMSP01000021">
    <property type="protein sequence ID" value="SCV74485.1"/>
    <property type="molecule type" value="Genomic_DNA"/>
</dbReference>
<name>A0A238F703_9BASI</name>
<keyword evidence="7" id="KW-1185">Reference proteome</keyword>
<evidence type="ECO:0000313" key="3">
    <source>
        <dbReference type="EMBL" id="SCV69640.1"/>
    </source>
</evidence>
<evidence type="ECO:0000313" key="6">
    <source>
        <dbReference type="EMBL" id="SCV74485.1"/>
    </source>
</evidence>
<dbReference type="InterPro" id="IPR032710">
    <property type="entry name" value="NTF2-like_dom_sf"/>
</dbReference>